<protein>
    <submittedName>
        <fullName evidence="3">Alpha/beta hydrolase fold domain-containing protein</fullName>
    </submittedName>
</protein>
<dbReference type="InterPro" id="IPR013094">
    <property type="entry name" value="AB_hydrolase_3"/>
</dbReference>
<keyword evidence="4" id="KW-1185">Reference proteome</keyword>
<feature type="domain" description="Alpha/beta hydrolase fold-3" evidence="2">
    <location>
        <begin position="99"/>
        <end position="163"/>
    </location>
</feature>
<feature type="region of interest" description="Disordered" evidence="1">
    <location>
        <begin position="1"/>
        <end position="102"/>
    </location>
</feature>
<proteinExistence type="predicted"/>
<name>A0ABX0ZPQ9_9ACTN</name>
<dbReference type="InterPro" id="IPR029058">
    <property type="entry name" value="AB_hydrolase_fold"/>
</dbReference>
<dbReference type="SUPFAM" id="SSF53474">
    <property type="entry name" value="alpha/beta-Hydrolases"/>
    <property type="match status" value="1"/>
</dbReference>
<dbReference type="Pfam" id="PF07859">
    <property type="entry name" value="Abhydrolase_3"/>
    <property type="match status" value="1"/>
</dbReference>
<organism evidence="3 4">
    <name type="scientific">Actinacidiphila epipremni</name>
    <dbReference type="NCBI Taxonomy" id="2053013"/>
    <lineage>
        <taxon>Bacteria</taxon>
        <taxon>Bacillati</taxon>
        <taxon>Actinomycetota</taxon>
        <taxon>Actinomycetes</taxon>
        <taxon>Kitasatosporales</taxon>
        <taxon>Streptomycetaceae</taxon>
        <taxon>Actinacidiphila</taxon>
    </lineage>
</organism>
<evidence type="ECO:0000313" key="3">
    <source>
        <dbReference type="EMBL" id="NJP44532.1"/>
    </source>
</evidence>
<evidence type="ECO:0000313" key="4">
    <source>
        <dbReference type="Proteomes" id="UP000734511"/>
    </source>
</evidence>
<dbReference type="Proteomes" id="UP000734511">
    <property type="component" value="Unassembled WGS sequence"/>
</dbReference>
<evidence type="ECO:0000256" key="1">
    <source>
        <dbReference type="SAM" id="MobiDB-lite"/>
    </source>
</evidence>
<comment type="caution">
    <text evidence="3">The sequence shown here is derived from an EMBL/GenBank/DDBJ whole genome shotgun (WGS) entry which is preliminary data.</text>
</comment>
<dbReference type="Gene3D" id="3.40.50.1820">
    <property type="entry name" value="alpha/beta hydrolase"/>
    <property type="match status" value="1"/>
</dbReference>
<dbReference type="EMBL" id="JAATEJ010000009">
    <property type="protein sequence ID" value="NJP44532.1"/>
    <property type="molecule type" value="Genomic_DNA"/>
</dbReference>
<dbReference type="RefSeq" id="WP_167983395.1">
    <property type="nucleotide sequence ID" value="NZ_JAATEJ010000009.1"/>
</dbReference>
<gene>
    <name evidence="3" type="ORF">HCN08_14180</name>
</gene>
<dbReference type="GO" id="GO:0016787">
    <property type="term" value="F:hydrolase activity"/>
    <property type="evidence" value="ECO:0007669"/>
    <property type="project" value="UniProtKB-KW"/>
</dbReference>
<sequence length="197" mass="21741">MQPPRRRGQPALLHDGDERPQLPQFHPPMPPRPRATVTPDPHVFRAVRHRSPGAPHTRRRAVGVRRRAPAAPYARRRLRARAAPRPAGPRRIRGPRQPAARRALPYAHLAAEPALRRPAPMTQPVTAEHDALRDEGEAYAARLAVAGVPVRQRREPGLPHGFVQGMDLTDPAAAAAHERLFADLRDLVPRAPVLPAG</sequence>
<evidence type="ECO:0000259" key="2">
    <source>
        <dbReference type="Pfam" id="PF07859"/>
    </source>
</evidence>
<accession>A0ABX0ZPQ9</accession>
<keyword evidence="3" id="KW-0378">Hydrolase</keyword>
<reference evidence="3 4" key="1">
    <citation type="submission" date="2020-03" db="EMBL/GenBank/DDBJ databases">
        <title>WGS of actinomycetes isolated from Thailand.</title>
        <authorList>
            <person name="Thawai C."/>
        </authorList>
    </citation>
    <scope>NUCLEOTIDE SEQUENCE [LARGE SCALE GENOMIC DNA]</scope>
    <source>
        <strain evidence="3 4">PRB2-1</strain>
    </source>
</reference>
<feature type="compositionally biased region" description="Basic residues" evidence="1">
    <location>
        <begin position="45"/>
        <end position="94"/>
    </location>
</feature>